<name>A0AA35R558_GEOBA</name>
<feature type="domain" description="Fibronectin type-III" evidence="3">
    <location>
        <begin position="1148"/>
        <end position="1245"/>
    </location>
</feature>
<dbReference type="Gene3D" id="2.60.40.10">
    <property type="entry name" value="Immunoglobulins"/>
    <property type="match status" value="12"/>
</dbReference>
<evidence type="ECO:0000259" key="3">
    <source>
        <dbReference type="PROSITE" id="PS50853"/>
    </source>
</evidence>
<keyword evidence="2" id="KW-0732">Signal</keyword>
<dbReference type="GO" id="GO:0016020">
    <property type="term" value="C:membrane"/>
    <property type="evidence" value="ECO:0007669"/>
    <property type="project" value="UniProtKB-SubCell"/>
</dbReference>
<evidence type="ECO:0000313" key="5">
    <source>
        <dbReference type="Proteomes" id="UP001174909"/>
    </source>
</evidence>
<reference evidence="4" key="1">
    <citation type="submission" date="2023-03" db="EMBL/GenBank/DDBJ databases">
        <authorList>
            <person name="Steffen K."/>
            <person name="Cardenas P."/>
        </authorList>
    </citation>
    <scope>NUCLEOTIDE SEQUENCE</scope>
</reference>
<feature type="domain" description="Fibronectin type-III" evidence="3">
    <location>
        <begin position="1038"/>
        <end position="1136"/>
    </location>
</feature>
<organism evidence="4 5">
    <name type="scientific">Geodia barretti</name>
    <name type="common">Barrett's horny sponge</name>
    <dbReference type="NCBI Taxonomy" id="519541"/>
    <lineage>
        <taxon>Eukaryota</taxon>
        <taxon>Metazoa</taxon>
        <taxon>Porifera</taxon>
        <taxon>Demospongiae</taxon>
        <taxon>Heteroscleromorpha</taxon>
        <taxon>Tetractinellida</taxon>
        <taxon>Astrophorina</taxon>
        <taxon>Geodiidae</taxon>
        <taxon>Geodia</taxon>
    </lineage>
</organism>
<accession>A0AA35R558</accession>
<feature type="domain" description="Fibronectin type-III" evidence="3">
    <location>
        <begin position="931"/>
        <end position="1029"/>
    </location>
</feature>
<dbReference type="InterPro" id="IPR050713">
    <property type="entry name" value="RTP_Phos/Ushers"/>
</dbReference>
<dbReference type="PROSITE" id="PS50853">
    <property type="entry name" value="FN3"/>
    <property type="match status" value="12"/>
</dbReference>
<proteinExistence type="predicted"/>
<feature type="signal peptide" evidence="2">
    <location>
        <begin position="1"/>
        <end position="37"/>
    </location>
</feature>
<dbReference type="SUPFAM" id="SSF49265">
    <property type="entry name" value="Fibronectin type III"/>
    <property type="match status" value="7"/>
</dbReference>
<dbReference type="EMBL" id="CASHTH010000515">
    <property type="protein sequence ID" value="CAI8003307.1"/>
    <property type="molecule type" value="Genomic_DNA"/>
</dbReference>
<protein>
    <submittedName>
        <fullName evidence="4">Phosphatidylinositol phosphatase PTPRQ</fullName>
    </submittedName>
</protein>
<feature type="domain" description="Fibronectin type-III" evidence="3">
    <location>
        <begin position="487"/>
        <end position="595"/>
    </location>
</feature>
<feature type="domain" description="Fibronectin type-III" evidence="3">
    <location>
        <begin position="166"/>
        <end position="272"/>
    </location>
</feature>
<keyword evidence="5" id="KW-1185">Reference proteome</keyword>
<dbReference type="InterPro" id="IPR013783">
    <property type="entry name" value="Ig-like_fold"/>
</dbReference>
<feature type="domain" description="Fibronectin type-III" evidence="3">
    <location>
        <begin position="607"/>
        <end position="699"/>
    </location>
</feature>
<evidence type="ECO:0000256" key="2">
    <source>
        <dbReference type="SAM" id="SignalP"/>
    </source>
</evidence>
<dbReference type="PANTHER" id="PTHR46957">
    <property type="entry name" value="CYTOKINE RECEPTOR"/>
    <property type="match status" value="1"/>
</dbReference>
<feature type="domain" description="Fibronectin type-III" evidence="3">
    <location>
        <begin position="713"/>
        <end position="811"/>
    </location>
</feature>
<dbReference type="PANTHER" id="PTHR46957:SF3">
    <property type="entry name" value="CYTOKINE RECEPTOR"/>
    <property type="match status" value="1"/>
</dbReference>
<dbReference type="Pfam" id="PF00041">
    <property type="entry name" value="fn3"/>
    <property type="match status" value="9"/>
</dbReference>
<feature type="region of interest" description="Disordered" evidence="1">
    <location>
        <begin position="468"/>
        <end position="489"/>
    </location>
</feature>
<feature type="domain" description="Fibronectin type-III" evidence="3">
    <location>
        <begin position="378"/>
        <end position="486"/>
    </location>
</feature>
<evidence type="ECO:0000256" key="1">
    <source>
        <dbReference type="SAM" id="MobiDB-lite"/>
    </source>
</evidence>
<feature type="compositionally biased region" description="Polar residues" evidence="1">
    <location>
        <begin position="468"/>
        <end position="478"/>
    </location>
</feature>
<feature type="domain" description="Fibronectin type-III" evidence="3">
    <location>
        <begin position="1257"/>
        <end position="1352"/>
    </location>
</feature>
<dbReference type="Proteomes" id="UP001174909">
    <property type="component" value="Unassembled WGS sequence"/>
</dbReference>
<dbReference type="CDD" id="cd00063">
    <property type="entry name" value="FN3"/>
    <property type="match status" value="12"/>
</dbReference>
<dbReference type="SMART" id="SM00060">
    <property type="entry name" value="FN3"/>
    <property type="match status" value="13"/>
</dbReference>
<dbReference type="InterPro" id="IPR036116">
    <property type="entry name" value="FN3_sf"/>
</dbReference>
<comment type="caution">
    <text evidence="4">The sequence shown here is derived from an EMBL/GenBank/DDBJ whole genome shotgun (WGS) entry which is preliminary data.</text>
</comment>
<feature type="chain" id="PRO_5041443255" evidence="2">
    <location>
        <begin position="38"/>
        <end position="1465"/>
    </location>
</feature>
<feature type="domain" description="Fibronectin type-III" evidence="3">
    <location>
        <begin position="1353"/>
        <end position="1449"/>
    </location>
</feature>
<feature type="domain" description="Fibronectin type-III" evidence="3">
    <location>
        <begin position="823"/>
        <end position="920"/>
    </location>
</feature>
<gene>
    <name evidence="4" type="ORF">GBAR_LOCUS3612</name>
</gene>
<sequence length="1465" mass="154665">MATGGGSPVAAASNGKTSQLLLLSILTLSLYTRVGDCNASGSGSSLMNPVSGLTLSVDEGSNTVIVSWTDNSLITMSYFVNYTVFTFLNTHCPSHTATVGSTEIDSASDAVTTSDTDASWTATHNITGAFVQSGVNITVSVEAVVDDQLCDPAFASLLVPGEFSPSPEEFTVSGPTSTSLTLSWTVPFSQVTPNSFSISYTVDKLTGTPPAIPSGSLSIAINDTDLDTADNANFSYVLGGLTAYTEYTFNLSSLYGASTSSVVSATGTTSEALSGPVEGLSAGITNDSSSDSFSVSISWSEPSEPNGVILQYNYTVSSTDTNTAIVSGSTGNTSVVESMLTVIEPFTNYTVGVVAFNSAGEGQESSVTVESPQTAPGPVGDLQASFDETGSMFDSMTREYTLNLDIVWSEPPMQNGVITSYSVTVYQTNDLSDIVYSNDTLIAPNVTASVMVLAFTNYTVSVAASTSAGQGDESTVTVESPEAEPGPVGDLGASFVETTAMFDSMDNMWTIDIDITWEEPVNPNGVITAYNVTVYQTDDLSDIVYSNDTLTTPNVTASVEVPAYTDYTVSVAASTSAGQGDEATVSITSPEAAPGRVGNLAASFSSPMYDPTTQILTDDITITWTQPMYPNGVIQTYSVTVFETANTSNMVYNDSTLIDPNVTTSVIVLPFTDYTVSVAASTSAGQGEEETVTLTSPEAVPGQVESLNGSFISSGAVFDSDSRMYDLTLEVEWDEPTYPNGIIVSYNVTVFRTANSSDAVFSDESLMVTSATPSVMVLPFTNYTVSVAASTSAGQGDENSVTIESPEAVPGPVVGLDSTFSTTERSYEPTTRTYTVDLSITWGEPQYPNGVITLYQVIVTQFDDTTVEVYRNSGIEAPNVTASVMVLAFTDYTVSVAASTSAGQGDNVTDTVTAPEAAPEMVENLDAAFVSDGSVFNSMNNMWTIDIDITWEEPVNPNGVITAYNVTVYKTDDLSDIVYSNDAVTDTSVTASVEVPAYTDYTVSVAASTSAGQGEEATVNITSPEAAPSQVESLTAEFGESISFNPGSRMHNVTLNISWSQPLYPNGDILSYEVIVTQTSDPSVVIYGENVTDTEVMPSVMVLPFTDYTVSVAASTSAGQGDEDTVTVESPEAAPSQVRELSAEFVFVESDFNSTARMWDLDISITWTQPMYPNGQIDSYNVTVYETAAASNVVYSNDAVTDTSVTAPVEVPAYTDYTVSVAASTSAGQGDESTVTIISPEAAPGRVGNLAASFSSPMYDPTTQILTADITITWTQPMYPNGVIQTYNVTVFETANPSNMVYSDDTLIDPNVTTSVVALPFTNYTVSVAASTSAGQGEEDTVTVESPEAAPSAPREVMAEALTSTSIRVSWTIPEPTNGVITGYRVTHFVTESSDSPVDRDVPRDQLSLDIPSLTPFTNYTVYVEAETVAAVGEKSDDATVVTWKTPPRFQGMWLPLQSMPHQSE</sequence>
<dbReference type="InterPro" id="IPR003961">
    <property type="entry name" value="FN3_dom"/>
</dbReference>
<evidence type="ECO:0000313" key="4">
    <source>
        <dbReference type="EMBL" id="CAI8003307.1"/>
    </source>
</evidence>
<feature type="domain" description="Fibronectin type-III" evidence="3">
    <location>
        <begin position="276"/>
        <end position="377"/>
    </location>
</feature>